<dbReference type="NCBIfam" id="NF009667">
    <property type="entry name" value="PRK13188.1"/>
    <property type="match status" value="1"/>
</dbReference>
<comment type="cofactor">
    <cofactor evidence="1 15">
        <name>Zn(2+)</name>
        <dbReference type="ChEBI" id="CHEBI:29105"/>
    </cofactor>
</comment>
<dbReference type="Gene3D" id="3.10.129.10">
    <property type="entry name" value="Hotdog Thioesterase"/>
    <property type="match status" value="1"/>
</dbReference>
<comment type="caution">
    <text evidence="17">The sequence shown here is derived from an EMBL/GenBank/DDBJ whole genome shotgun (WGS) entry which is preliminary data.</text>
</comment>
<feature type="active site" description="Proton donor" evidence="15">
    <location>
        <position position="268"/>
    </location>
</feature>
<keyword evidence="8 15" id="KW-0479">Metal-binding</keyword>
<dbReference type="HAMAP" id="MF_00388">
    <property type="entry name" value="LpxC"/>
    <property type="match status" value="1"/>
</dbReference>
<evidence type="ECO:0000256" key="3">
    <source>
        <dbReference type="ARBA" id="ARBA00004496"/>
    </source>
</evidence>
<dbReference type="FunFam" id="3.10.129.10:FF:000001">
    <property type="entry name" value="3-hydroxyacyl-[acyl-carrier-protein] dehydratase FabZ"/>
    <property type="match status" value="1"/>
</dbReference>
<comment type="catalytic activity">
    <reaction evidence="13 15">
        <text>a UDP-3-O-[(3R)-3-hydroxyacyl]-N-acetyl-alpha-D-glucosamine + H2O = a UDP-3-O-[(3R)-3-hydroxyacyl]-alpha-D-glucosamine + acetate</text>
        <dbReference type="Rhea" id="RHEA:67816"/>
        <dbReference type="ChEBI" id="CHEBI:15377"/>
        <dbReference type="ChEBI" id="CHEBI:30089"/>
        <dbReference type="ChEBI" id="CHEBI:137740"/>
        <dbReference type="ChEBI" id="CHEBI:173225"/>
        <dbReference type="EC" id="3.5.1.108"/>
    </reaction>
</comment>
<keyword evidence="5 16" id="KW-0963">Cytoplasm</keyword>
<reference evidence="17 18" key="1">
    <citation type="journal article" date="2017" name="ISME J.">
        <title>Energy and carbon metabolisms in a deep terrestrial subsurface fluid microbial community.</title>
        <authorList>
            <person name="Momper L."/>
            <person name="Jungbluth S.P."/>
            <person name="Lee M.D."/>
            <person name="Amend J.P."/>
        </authorList>
    </citation>
    <scope>NUCLEOTIDE SEQUENCE [LARGE SCALE GENOMIC DNA]</scope>
    <source>
        <strain evidence="17">SURF_5</strain>
    </source>
</reference>
<dbReference type="InterPro" id="IPR015870">
    <property type="entry name" value="UDP-acyl_N-AcGlcN_deAcase_N"/>
</dbReference>
<dbReference type="NCBIfam" id="TIGR00325">
    <property type="entry name" value="lpxC"/>
    <property type="match status" value="1"/>
</dbReference>
<feature type="binding site" evidence="15">
    <location>
        <position position="241"/>
    </location>
    <ligand>
        <name>Zn(2+)</name>
        <dbReference type="ChEBI" id="CHEBI:29105"/>
    </ligand>
</feature>
<protein>
    <recommendedName>
        <fullName evidence="15 16">Multifunctional fusion protein</fullName>
    </recommendedName>
    <domain>
        <recommendedName>
            <fullName evidence="16">3-hydroxyacyl-[acyl-carrier-protein] dehydratase FabZ</fullName>
            <ecNumber evidence="16">4.2.1.59</ecNumber>
        </recommendedName>
        <alternativeName>
            <fullName evidence="16">(3R)-hydroxymyristoyl-[acyl-carrier-protein] dehydratase</fullName>
        </alternativeName>
        <alternativeName>
            <fullName evidence="16">Beta-hydroxyacyl-ACP dehydratase</fullName>
            <shortName evidence="16">(3R)-hydroxymyristoyl-ACP dehydrase</shortName>
        </alternativeName>
    </domain>
    <domain>
        <recommendedName>
            <fullName evidence="15">UDP-3-O-acyl-N-acetylglucosamine deacetylase</fullName>
            <shortName evidence="15">UDP-3-O-acyl-GlcNAc deacetylase</shortName>
            <ecNumber evidence="15">3.5.1.108</ecNumber>
        </recommendedName>
        <alternativeName>
            <fullName evidence="15">UDP-3-O-[R-3-hydroxymyristoyl]-N-acetylglucosamine deacetylase</fullName>
        </alternativeName>
    </domain>
</protein>
<comment type="similarity">
    <text evidence="16">Belongs to the thioester dehydratase family. FabZ subfamily.</text>
</comment>
<dbReference type="Gene3D" id="3.30.230.20">
    <property type="entry name" value="lpxc deacetylase, domain 1"/>
    <property type="match status" value="1"/>
</dbReference>
<comment type="function">
    <text evidence="14 16">Involved in unsaturated fatty acids biosynthesis. Catalyzes the dehydration of short chain beta-hydroxyacyl-ACPs and long chain saturated and unsaturated beta-hydroxyacyl-ACPs.</text>
</comment>
<dbReference type="SUPFAM" id="SSF54211">
    <property type="entry name" value="Ribosomal protein S5 domain 2-like"/>
    <property type="match status" value="2"/>
</dbReference>
<evidence type="ECO:0000256" key="5">
    <source>
        <dbReference type="ARBA" id="ARBA00022490"/>
    </source>
</evidence>
<evidence type="ECO:0000256" key="10">
    <source>
        <dbReference type="ARBA" id="ARBA00022833"/>
    </source>
</evidence>
<evidence type="ECO:0000313" key="17">
    <source>
        <dbReference type="EMBL" id="RJP23618.1"/>
    </source>
</evidence>
<evidence type="ECO:0000256" key="1">
    <source>
        <dbReference type="ARBA" id="ARBA00001947"/>
    </source>
</evidence>
<organism evidence="17 18">
    <name type="scientific">Abyssobacteria bacterium (strain SURF_5)</name>
    <dbReference type="NCBI Taxonomy" id="2093360"/>
    <lineage>
        <taxon>Bacteria</taxon>
        <taxon>Pseudomonadati</taxon>
        <taxon>Candidatus Hydrogenedentota</taxon>
        <taxon>Candidatus Abyssobacteria</taxon>
    </lineage>
</organism>
<dbReference type="GO" id="GO:0005737">
    <property type="term" value="C:cytoplasm"/>
    <property type="evidence" value="ECO:0007669"/>
    <property type="project" value="UniProtKB-SubCell"/>
</dbReference>
<evidence type="ECO:0000256" key="12">
    <source>
        <dbReference type="ARBA" id="ARBA00023239"/>
    </source>
</evidence>
<name>A0A3A4NSS9_ABYX5</name>
<comment type="subcellular location">
    <subcellularLocation>
        <location evidence="3 16">Cytoplasm</location>
    </subcellularLocation>
</comment>
<evidence type="ECO:0000256" key="9">
    <source>
        <dbReference type="ARBA" id="ARBA00022801"/>
    </source>
</evidence>
<dbReference type="PANTHER" id="PTHR33694">
    <property type="entry name" value="UDP-3-O-ACYL-N-ACETYLGLUCOSAMINE DEACETYLASE 1, MITOCHONDRIAL-RELATED"/>
    <property type="match status" value="1"/>
</dbReference>
<evidence type="ECO:0000256" key="2">
    <source>
        <dbReference type="ARBA" id="ARBA00002923"/>
    </source>
</evidence>
<feature type="binding site" evidence="15">
    <location>
        <position position="85"/>
    </location>
    <ligand>
        <name>Zn(2+)</name>
        <dbReference type="ChEBI" id="CHEBI:29105"/>
    </ligand>
</feature>
<feature type="binding site" evidence="15">
    <location>
        <position position="245"/>
    </location>
    <ligand>
        <name>Zn(2+)</name>
        <dbReference type="ChEBI" id="CHEBI:29105"/>
    </ligand>
</feature>
<dbReference type="InterPro" id="IPR010084">
    <property type="entry name" value="FabZ"/>
</dbReference>
<dbReference type="InterPro" id="IPR013114">
    <property type="entry name" value="FabA_FabZ"/>
</dbReference>
<keyword evidence="11 15" id="KW-0443">Lipid metabolism</keyword>
<evidence type="ECO:0000256" key="15">
    <source>
        <dbReference type="HAMAP-Rule" id="MF_00388"/>
    </source>
</evidence>
<keyword evidence="12 16" id="KW-0456">Lyase</keyword>
<evidence type="ECO:0000256" key="14">
    <source>
        <dbReference type="ARBA" id="ARBA00025049"/>
    </source>
</evidence>
<comment type="catalytic activity">
    <reaction evidence="16">
        <text>a (3R)-hydroxyacyl-[ACP] = a (2E)-enoyl-[ACP] + H2O</text>
        <dbReference type="Rhea" id="RHEA:13097"/>
        <dbReference type="Rhea" id="RHEA-COMP:9925"/>
        <dbReference type="Rhea" id="RHEA-COMP:9945"/>
        <dbReference type="ChEBI" id="CHEBI:15377"/>
        <dbReference type="ChEBI" id="CHEBI:78784"/>
        <dbReference type="ChEBI" id="CHEBI:78827"/>
        <dbReference type="EC" id="4.2.1.59"/>
    </reaction>
</comment>
<dbReference type="GO" id="GO:0103117">
    <property type="term" value="F:UDP-3-O-acyl-N-acetylglucosamine deacetylase activity"/>
    <property type="evidence" value="ECO:0007669"/>
    <property type="project" value="UniProtKB-UniRule"/>
</dbReference>
<dbReference type="GO" id="GO:0046872">
    <property type="term" value="F:metal ion binding"/>
    <property type="evidence" value="ECO:0007669"/>
    <property type="project" value="UniProtKB-KW"/>
</dbReference>
<keyword evidence="6 15" id="KW-0444">Lipid biosynthesis</keyword>
<feature type="active site" evidence="16">
    <location>
        <position position="348"/>
    </location>
</feature>
<dbReference type="EC" id="4.2.1.59" evidence="16"/>
<evidence type="ECO:0000256" key="7">
    <source>
        <dbReference type="ARBA" id="ARBA00022556"/>
    </source>
</evidence>
<comment type="similarity">
    <text evidence="15">Belongs to the LpxC family.</text>
</comment>
<evidence type="ECO:0000256" key="8">
    <source>
        <dbReference type="ARBA" id="ARBA00022723"/>
    </source>
</evidence>
<dbReference type="HAMAP" id="MF_00406">
    <property type="entry name" value="FabZ"/>
    <property type="match status" value="1"/>
</dbReference>
<dbReference type="Proteomes" id="UP000265882">
    <property type="component" value="Unassembled WGS sequence"/>
</dbReference>
<dbReference type="GO" id="GO:0019171">
    <property type="term" value="F:(3R)-hydroxyacyl-[acyl-carrier-protein] dehydratase activity"/>
    <property type="evidence" value="ECO:0007669"/>
    <property type="project" value="UniProtKB-EC"/>
</dbReference>
<dbReference type="EC" id="3.5.1.108" evidence="15"/>
<dbReference type="InterPro" id="IPR020568">
    <property type="entry name" value="Ribosomal_Su5_D2-typ_SF"/>
</dbReference>
<keyword evidence="7 15" id="KW-0441">Lipid A biosynthesis</keyword>
<evidence type="ECO:0000256" key="6">
    <source>
        <dbReference type="ARBA" id="ARBA00022516"/>
    </source>
</evidence>
<sequence>MRWRNLNVRKQTTIKRPVSYSGVGLHTGHKTTVTFQPAPPETGVVFVRTDLPDRPKIKADVAHVTDVARGTTIGQNGVKILTVEHVLAAFAGLGIDNVFCEVDANEPPVGDGSSIPFVEVLNEAGIVEQDRARKEAKLASSVVYENNGLVLVAFPSDKLILSYLIEYGHPLLGTQFKSLAIEPSVFVKEIAPARTFCFLHDVEQLKAQGLIKGGSIENAVVIGDEEILNDNLRFEDEFVRHKLLDLLGDLVLLGIPLLGHIIALKAGHAAHVEFVKQLRHETYLNGRRQACAFPSKKGDVHGLTADQIQEIIPHRHPFLLIDRVTRLEEKSIYGIKNVTISEPFFAGHIPGLAIMPGVIILEAMAQLGAILILKYLGKEGKLPYLLGIEKAKFRKAVYPGDQIEMMAQIVNLHKNYGKLRGEARVNGVLATEAEVTFALPR</sequence>
<evidence type="ECO:0000256" key="11">
    <source>
        <dbReference type="ARBA" id="ARBA00023098"/>
    </source>
</evidence>
<keyword evidence="10 15" id="KW-0862">Zinc</keyword>
<dbReference type="GO" id="GO:0006633">
    <property type="term" value="P:fatty acid biosynthetic process"/>
    <property type="evidence" value="ECO:0007669"/>
    <property type="project" value="UniProtKB-UniRule"/>
</dbReference>
<dbReference type="PANTHER" id="PTHR33694:SF1">
    <property type="entry name" value="UDP-3-O-ACYL-N-ACETYLGLUCOSAMINE DEACETYLASE 1, MITOCHONDRIAL-RELATED"/>
    <property type="match status" value="1"/>
</dbReference>
<dbReference type="InterPro" id="IPR029069">
    <property type="entry name" value="HotDog_dom_sf"/>
</dbReference>
<evidence type="ECO:0000256" key="13">
    <source>
        <dbReference type="ARBA" id="ARBA00024535"/>
    </source>
</evidence>
<dbReference type="CDD" id="cd01288">
    <property type="entry name" value="FabZ"/>
    <property type="match status" value="1"/>
</dbReference>
<evidence type="ECO:0000256" key="4">
    <source>
        <dbReference type="ARBA" id="ARBA00005002"/>
    </source>
</evidence>
<accession>A0A3A4NSS9</accession>
<comment type="pathway">
    <text evidence="4 15">Glycolipid biosynthesis; lipid IV(A) biosynthesis; lipid IV(A) from (3R)-3-hydroxytetradecanoyl-[acyl-carrier-protein] and UDP-N-acetyl-alpha-D-glucosamine: step 2/6.</text>
</comment>
<dbReference type="Gene3D" id="3.30.1700.10">
    <property type="entry name" value="lpxc deacetylase, domain 2"/>
    <property type="match status" value="1"/>
</dbReference>
<comment type="function">
    <text evidence="2 15">Catalyzes the hydrolysis of UDP-3-O-myristoyl-N-acetylglucosamine to form UDP-3-O-myristoylglucosamine and acetate, the committed step in lipid A biosynthesis.</text>
</comment>
<gene>
    <name evidence="15" type="primary">lpxC</name>
    <name evidence="16" type="synonym">fabZ</name>
    <name evidence="17" type="ORF">C4520_05880</name>
</gene>
<dbReference type="Pfam" id="PF03331">
    <property type="entry name" value="LpxC"/>
    <property type="match status" value="1"/>
</dbReference>
<dbReference type="GO" id="GO:0016020">
    <property type="term" value="C:membrane"/>
    <property type="evidence" value="ECO:0007669"/>
    <property type="project" value="GOC"/>
</dbReference>
<dbReference type="InterPro" id="IPR004463">
    <property type="entry name" value="UDP-acyl_GlcNac_deAcase"/>
</dbReference>
<dbReference type="InterPro" id="IPR011334">
    <property type="entry name" value="UDP-acyl_GlcNac_deAcase_C"/>
</dbReference>
<dbReference type="NCBIfam" id="TIGR01750">
    <property type="entry name" value="fabZ"/>
    <property type="match status" value="1"/>
</dbReference>
<evidence type="ECO:0000313" key="18">
    <source>
        <dbReference type="Proteomes" id="UP000265882"/>
    </source>
</evidence>
<keyword evidence="9 15" id="KW-0378">Hydrolase</keyword>
<evidence type="ECO:0000256" key="16">
    <source>
        <dbReference type="HAMAP-Rule" id="MF_00406"/>
    </source>
</evidence>
<dbReference type="NCBIfam" id="NF000582">
    <property type="entry name" value="PRK00006.1"/>
    <property type="match status" value="1"/>
</dbReference>
<dbReference type="UniPathway" id="UPA00359">
    <property type="reaction ID" value="UER00478"/>
</dbReference>
<dbReference type="EMBL" id="QZKU01000044">
    <property type="protein sequence ID" value="RJP23618.1"/>
    <property type="molecule type" value="Genomic_DNA"/>
</dbReference>
<dbReference type="GO" id="GO:0009245">
    <property type="term" value="P:lipid A biosynthetic process"/>
    <property type="evidence" value="ECO:0007669"/>
    <property type="project" value="UniProtKB-UniRule"/>
</dbReference>
<dbReference type="Pfam" id="PF07977">
    <property type="entry name" value="FabA"/>
    <property type="match status" value="1"/>
</dbReference>
<proteinExistence type="inferred from homology"/>
<dbReference type="AlphaFoldDB" id="A0A3A4NSS9"/>
<dbReference type="SUPFAM" id="SSF54637">
    <property type="entry name" value="Thioesterase/thiol ester dehydrase-isomerase"/>
    <property type="match status" value="1"/>
</dbReference>